<gene>
    <name evidence="2" type="ORF">IFK94_03880</name>
</gene>
<proteinExistence type="predicted"/>
<dbReference type="Gene3D" id="1.20.120.1760">
    <property type="match status" value="1"/>
</dbReference>
<feature type="non-terminal residue" evidence="2">
    <location>
        <position position="1"/>
    </location>
</feature>
<keyword evidence="1" id="KW-1133">Transmembrane helix</keyword>
<keyword evidence="1" id="KW-0812">Transmembrane</keyword>
<dbReference type="EMBL" id="JACXWD010000007">
    <property type="protein sequence ID" value="MBD3867244.1"/>
    <property type="molecule type" value="Genomic_DNA"/>
</dbReference>
<dbReference type="InterPro" id="IPR000462">
    <property type="entry name" value="CDP-OH_P_trans"/>
</dbReference>
<feature type="transmembrane region" description="Helical" evidence="1">
    <location>
        <begin position="90"/>
        <end position="106"/>
    </location>
</feature>
<accession>A0A8J7CDU0</accession>
<evidence type="ECO:0000256" key="1">
    <source>
        <dbReference type="SAM" id="Phobius"/>
    </source>
</evidence>
<keyword evidence="1" id="KW-0472">Membrane</keyword>
<evidence type="ECO:0000313" key="2">
    <source>
        <dbReference type="EMBL" id="MBD3867244.1"/>
    </source>
</evidence>
<dbReference type="Pfam" id="PF01066">
    <property type="entry name" value="CDP-OH_P_transf"/>
    <property type="match status" value="1"/>
</dbReference>
<feature type="transmembrane region" description="Helical" evidence="1">
    <location>
        <begin position="34"/>
        <end position="55"/>
    </location>
</feature>
<dbReference type="Proteomes" id="UP000648239">
    <property type="component" value="Unassembled WGS sequence"/>
</dbReference>
<evidence type="ECO:0008006" key="4">
    <source>
        <dbReference type="Google" id="ProtNLM"/>
    </source>
</evidence>
<feature type="transmembrane region" description="Helical" evidence="1">
    <location>
        <begin position="118"/>
        <end position="136"/>
    </location>
</feature>
<dbReference type="InterPro" id="IPR043130">
    <property type="entry name" value="CDP-OH_PTrfase_TM_dom"/>
</dbReference>
<organism evidence="2 3">
    <name type="scientific">Candidatus Polarisedimenticola svalbardensis</name>
    <dbReference type="NCBI Taxonomy" id="2886004"/>
    <lineage>
        <taxon>Bacteria</taxon>
        <taxon>Pseudomonadati</taxon>
        <taxon>Acidobacteriota</taxon>
        <taxon>Candidatus Polarisedimenticolia</taxon>
        <taxon>Candidatus Polarisedimenticolales</taxon>
        <taxon>Candidatus Polarisedimenticolaceae</taxon>
        <taxon>Candidatus Polarisedimenticola</taxon>
    </lineage>
</organism>
<comment type="caution">
    <text evidence="2">The sequence shown here is derived from an EMBL/GenBank/DDBJ whole genome shotgun (WGS) entry which is preliminary data.</text>
</comment>
<name>A0A8J7CDU0_9BACT</name>
<feature type="transmembrane region" description="Helical" evidence="1">
    <location>
        <begin position="67"/>
        <end position="84"/>
    </location>
</feature>
<dbReference type="AlphaFoldDB" id="A0A8J7CDU0"/>
<dbReference type="GO" id="GO:0016780">
    <property type="term" value="F:phosphotransferase activity, for other substituted phosphate groups"/>
    <property type="evidence" value="ECO:0007669"/>
    <property type="project" value="InterPro"/>
</dbReference>
<reference evidence="2 3" key="1">
    <citation type="submission" date="2020-08" db="EMBL/GenBank/DDBJ databases">
        <title>Acidobacteriota in marine sediments use diverse sulfur dissimilation pathways.</title>
        <authorList>
            <person name="Wasmund K."/>
        </authorList>
    </citation>
    <scope>NUCLEOTIDE SEQUENCE [LARGE SCALE GENOMIC DNA]</scope>
    <source>
        <strain evidence="2">MAG AM4</strain>
    </source>
</reference>
<sequence>EFGQQFDSFSDALSFGAAPAFLIQRAMLEPLGMIGYAAAAIYLLAVVLRLARFNLASDPHSKARRTTGMPCPIGAGYLMAAVLMRGRFEPIWAVALLMLLSVLLVSKIKLPDLKGKSFVSAMLLVGMCNYLAVIFFPGWRTILWWNIWNVLILLAAWIEDRKLAREPVEG</sequence>
<protein>
    <recommendedName>
        <fullName evidence="4">CDP-diacylglycerol--serine O-phosphatidyltransferase</fullName>
    </recommendedName>
</protein>
<dbReference type="GO" id="GO:0008654">
    <property type="term" value="P:phospholipid biosynthetic process"/>
    <property type="evidence" value="ECO:0007669"/>
    <property type="project" value="InterPro"/>
</dbReference>
<feature type="transmembrane region" description="Helical" evidence="1">
    <location>
        <begin position="142"/>
        <end position="158"/>
    </location>
</feature>
<dbReference type="GO" id="GO:0016020">
    <property type="term" value="C:membrane"/>
    <property type="evidence" value="ECO:0007669"/>
    <property type="project" value="InterPro"/>
</dbReference>
<evidence type="ECO:0000313" key="3">
    <source>
        <dbReference type="Proteomes" id="UP000648239"/>
    </source>
</evidence>